<dbReference type="FunFam" id="1.10.10.200:FF:000002">
    <property type="entry name" value="Probable transcriptional regulatory protein CLM62_37755"/>
    <property type="match status" value="1"/>
</dbReference>
<feature type="domain" description="TACO1/YebC-like N-terminal" evidence="8">
    <location>
        <begin position="5"/>
        <end position="77"/>
    </location>
</feature>
<keyword evidence="2 6" id="KW-0963">Cytoplasm</keyword>
<evidence type="ECO:0000259" key="8">
    <source>
        <dbReference type="Pfam" id="PF20772"/>
    </source>
</evidence>
<evidence type="ECO:0000256" key="2">
    <source>
        <dbReference type="ARBA" id="ARBA00022490"/>
    </source>
</evidence>
<dbReference type="InterPro" id="IPR017856">
    <property type="entry name" value="Integrase-like_N"/>
</dbReference>
<dbReference type="InterPro" id="IPR002876">
    <property type="entry name" value="Transcrip_reg_TACO1-like"/>
</dbReference>
<dbReference type="NCBIfam" id="TIGR01033">
    <property type="entry name" value="YebC/PmpR family DNA-binding transcriptional regulator"/>
    <property type="match status" value="1"/>
</dbReference>
<organism evidence="9 10">
    <name type="scientific">Candidatus Doudnabacteria bacterium RIFCSPHIGHO2_01_FULL_45_18</name>
    <dbReference type="NCBI Taxonomy" id="1817823"/>
    <lineage>
        <taxon>Bacteria</taxon>
        <taxon>Candidatus Doudnaibacteriota</taxon>
    </lineage>
</organism>
<dbReference type="Gene3D" id="1.10.10.200">
    <property type="match status" value="1"/>
</dbReference>
<comment type="subcellular location">
    <subcellularLocation>
        <location evidence="6">Cytoplasm</location>
    </subcellularLocation>
</comment>
<accession>A0A1F5NQZ4</accession>
<sequence length="238" mass="26202">MSGHSKWATIKRAKGAADAKRGKAFTKVAKNISVAVRTGGGQDPTFNFQLRQALDHAREIGMPKENIERAIKRGAGEGKEAIEQVTYEGHGPAGSTFIVEAVTDNSNRTLQSIRNIFTKNNGRMGEVGSVAWSFQSKGQILVEKQKGLEDLFLELIDQGVEDVKESEEGLEIYTKPMDLEKTKKFIESKGIKILSSELIMRPQQSVELSEADSNKVRTLIDALEDDDDVVSVHSNVNI</sequence>
<dbReference type="PANTHER" id="PTHR12532">
    <property type="entry name" value="TRANSLATIONAL ACTIVATOR OF CYTOCHROME C OXIDASE 1"/>
    <property type="match status" value="1"/>
</dbReference>
<evidence type="ECO:0000256" key="1">
    <source>
        <dbReference type="ARBA" id="ARBA00008724"/>
    </source>
</evidence>
<name>A0A1F5NQZ4_9BACT</name>
<dbReference type="SUPFAM" id="SSF75625">
    <property type="entry name" value="YebC-like"/>
    <property type="match status" value="1"/>
</dbReference>
<keyword evidence="5 6" id="KW-0804">Transcription</keyword>
<keyword evidence="3 6" id="KW-0805">Transcription regulation</keyword>
<dbReference type="GO" id="GO:0005829">
    <property type="term" value="C:cytosol"/>
    <property type="evidence" value="ECO:0007669"/>
    <property type="project" value="TreeGrafter"/>
</dbReference>
<keyword evidence="4 6" id="KW-0238">DNA-binding</keyword>
<dbReference type="Pfam" id="PF20772">
    <property type="entry name" value="TACO1_YebC_N"/>
    <property type="match status" value="1"/>
</dbReference>
<evidence type="ECO:0000256" key="6">
    <source>
        <dbReference type="HAMAP-Rule" id="MF_00693"/>
    </source>
</evidence>
<evidence type="ECO:0000256" key="4">
    <source>
        <dbReference type="ARBA" id="ARBA00023125"/>
    </source>
</evidence>
<dbReference type="InterPro" id="IPR026564">
    <property type="entry name" value="Transcrip_reg_TACO1-like_dom3"/>
</dbReference>
<dbReference type="PANTHER" id="PTHR12532:SF6">
    <property type="entry name" value="TRANSCRIPTIONAL REGULATORY PROTEIN YEBC-RELATED"/>
    <property type="match status" value="1"/>
</dbReference>
<evidence type="ECO:0000256" key="3">
    <source>
        <dbReference type="ARBA" id="ARBA00023015"/>
    </source>
</evidence>
<dbReference type="HAMAP" id="MF_00693">
    <property type="entry name" value="Transcrip_reg_TACO1"/>
    <property type="match status" value="1"/>
</dbReference>
<feature type="domain" description="TACO1/YebC-like second and third" evidence="7">
    <location>
        <begin position="83"/>
        <end position="236"/>
    </location>
</feature>
<evidence type="ECO:0000313" key="9">
    <source>
        <dbReference type="EMBL" id="OGE80101.1"/>
    </source>
</evidence>
<dbReference type="Proteomes" id="UP000176233">
    <property type="component" value="Unassembled WGS sequence"/>
</dbReference>
<dbReference type="InterPro" id="IPR029072">
    <property type="entry name" value="YebC-like"/>
</dbReference>
<proteinExistence type="inferred from homology"/>
<gene>
    <name evidence="9" type="ORF">A2660_00535</name>
</gene>
<evidence type="ECO:0000313" key="10">
    <source>
        <dbReference type="Proteomes" id="UP000176233"/>
    </source>
</evidence>
<comment type="caution">
    <text evidence="9">The sequence shown here is derived from an EMBL/GenBank/DDBJ whole genome shotgun (WGS) entry which is preliminary data.</text>
</comment>
<dbReference type="GO" id="GO:0006355">
    <property type="term" value="P:regulation of DNA-templated transcription"/>
    <property type="evidence" value="ECO:0007669"/>
    <property type="project" value="UniProtKB-UniRule"/>
</dbReference>
<dbReference type="AlphaFoldDB" id="A0A1F5NQZ4"/>
<dbReference type="Gene3D" id="3.30.70.980">
    <property type="match status" value="2"/>
</dbReference>
<dbReference type="InterPro" id="IPR049083">
    <property type="entry name" value="TACO1_YebC_N"/>
</dbReference>
<protein>
    <recommendedName>
        <fullName evidence="6">Probable transcriptional regulatory protein A2660_00535</fullName>
    </recommendedName>
</protein>
<dbReference type="Pfam" id="PF01709">
    <property type="entry name" value="Transcrip_reg"/>
    <property type="match status" value="1"/>
</dbReference>
<dbReference type="NCBIfam" id="NF009044">
    <property type="entry name" value="PRK12378.1"/>
    <property type="match status" value="1"/>
</dbReference>
<evidence type="ECO:0000256" key="5">
    <source>
        <dbReference type="ARBA" id="ARBA00023163"/>
    </source>
</evidence>
<dbReference type="EMBL" id="MFEJ01000021">
    <property type="protein sequence ID" value="OGE80101.1"/>
    <property type="molecule type" value="Genomic_DNA"/>
</dbReference>
<dbReference type="InterPro" id="IPR048300">
    <property type="entry name" value="TACO1_YebC-like_2nd/3rd_dom"/>
</dbReference>
<reference evidence="9 10" key="1">
    <citation type="journal article" date="2016" name="Nat. Commun.">
        <title>Thousands of microbial genomes shed light on interconnected biogeochemical processes in an aquifer system.</title>
        <authorList>
            <person name="Anantharaman K."/>
            <person name="Brown C.T."/>
            <person name="Hug L.A."/>
            <person name="Sharon I."/>
            <person name="Castelle C.J."/>
            <person name="Probst A.J."/>
            <person name="Thomas B.C."/>
            <person name="Singh A."/>
            <person name="Wilkins M.J."/>
            <person name="Karaoz U."/>
            <person name="Brodie E.L."/>
            <person name="Williams K.H."/>
            <person name="Hubbard S.S."/>
            <person name="Banfield J.F."/>
        </authorList>
    </citation>
    <scope>NUCLEOTIDE SEQUENCE [LARGE SCALE GENOMIC DNA]</scope>
</reference>
<dbReference type="NCBIfam" id="NF001030">
    <property type="entry name" value="PRK00110.1"/>
    <property type="match status" value="1"/>
</dbReference>
<evidence type="ECO:0000259" key="7">
    <source>
        <dbReference type="Pfam" id="PF01709"/>
    </source>
</evidence>
<comment type="similarity">
    <text evidence="1 6">Belongs to the TACO1 family.</text>
</comment>
<dbReference type="GO" id="GO:0003677">
    <property type="term" value="F:DNA binding"/>
    <property type="evidence" value="ECO:0007669"/>
    <property type="project" value="UniProtKB-UniRule"/>
</dbReference>